<evidence type="ECO:0000256" key="4">
    <source>
        <dbReference type="ARBA" id="ARBA00022475"/>
    </source>
</evidence>
<evidence type="ECO:0000256" key="11">
    <source>
        <dbReference type="ARBA" id="ARBA00023201"/>
    </source>
</evidence>
<organism evidence="16 17">
    <name type="scientific">Pelagomonas calceolata</name>
    <dbReference type="NCBI Taxonomy" id="35677"/>
    <lineage>
        <taxon>Eukaryota</taxon>
        <taxon>Sar</taxon>
        <taxon>Stramenopiles</taxon>
        <taxon>Ochrophyta</taxon>
        <taxon>Pelagophyceae</taxon>
        <taxon>Pelagomonadales</taxon>
        <taxon>Pelagomonadaceae</taxon>
        <taxon>Pelagomonas</taxon>
    </lineage>
</organism>
<dbReference type="PROSITE" id="PS50283">
    <property type="entry name" value="NA_SOLUT_SYMP_3"/>
    <property type="match status" value="1"/>
</dbReference>
<feature type="compositionally biased region" description="Low complexity" evidence="13">
    <location>
        <begin position="711"/>
        <end position="720"/>
    </location>
</feature>
<dbReference type="GO" id="GO:0015293">
    <property type="term" value="F:symporter activity"/>
    <property type="evidence" value="ECO:0007669"/>
    <property type="project" value="UniProtKB-KW"/>
</dbReference>
<evidence type="ECO:0000256" key="1">
    <source>
        <dbReference type="ARBA" id="ARBA00004651"/>
    </source>
</evidence>
<feature type="transmembrane region" description="Helical" evidence="14">
    <location>
        <begin position="95"/>
        <end position="113"/>
    </location>
</feature>
<dbReference type="InterPro" id="IPR050277">
    <property type="entry name" value="Sodium:Solute_Symporter"/>
</dbReference>
<dbReference type="Gene3D" id="1.20.1730.10">
    <property type="entry name" value="Sodium/glucose cotransporter"/>
    <property type="match status" value="2"/>
</dbReference>
<keyword evidence="11" id="KW-0739">Sodium transport</keyword>
<evidence type="ECO:0000313" key="17">
    <source>
        <dbReference type="Proteomes" id="UP000789595"/>
    </source>
</evidence>
<feature type="transmembrane region" description="Helical" evidence="14">
    <location>
        <begin position="242"/>
        <end position="260"/>
    </location>
</feature>
<evidence type="ECO:0000256" key="6">
    <source>
        <dbReference type="ARBA" id="ARBA00022847"/>
    </source>
</evidence>
<dbReference type="Pfam" id="PF00474">
    <property type="entry name" value="SSF"/>
    <property type="match status" value="1"/>
</dbReference>
<accession>A0A8J2SJX5</accession>
<keyword evidence="7 14" id="KW-1133">Transmembrane helix</keyword>
<evidence type="ECO:0000256" key="13">
    <source>
        <dbReference type="SAM" id="MobiDB-lite"/>
    </source>
</evidence>
<keyword evidence="10 14" id="KW-0472">Membrane</keyword>
<keyword evidence="5 14" id="KW-0812">Transmembrane</keyword>
<keyword evidence="15" id="KW-0732">Signal</keyword>
<evidence type="ECO:0000256" key="9">
    <source>
        <dbReference type="ARBA" id="ARBA00023065"/>
    </source>
</evidence>
<evidence type="ECO:0000256" key="15">
    <source>
        <dbReference type="SAM" id="SignalP"/>
    </source>
</evidence>
<keyword evidence="8" id="KW-0915">Sodium</keyword>
<feature type="transmembrane region" description="Helical" evidence="14">
    <location>
        <begin position="518"/>
        <end position="538"/>
    </location>
</feature>
<protein>
    <recommendedName>
        <fullName evidence="18">Solute carrier family 5 member 8</fullName>
    </recommendedName>
</protein>
<feature type="transmembrane region" description="Helical" evidence="14">
    <location>
        <begin position="176"/>
        <end position="196"/>
    </location>
</feature>
<feature type="transmembrane region" description="Helical" evidence="14">
    <location>
        <begin position="544"/>
        <end position="568"/>
    </location>
</feature>
<evidence type="ECO:0000256" key="12">
    <source>
        <dbReference type="RuleBase" id="RU362091"/>
    </source>
</evidence>
<evidence type="ECO:0000256" key="14">
    <source>
        <dbReference type="SAM" id="Phobius"/>
    </source>
</evidence>
<evidence type="ECO:0000256" key="3">
    <source>
        <dbReference type="ARBA" id="ARBA00022448"/>
    </source>
</evidence>
<evidence type="ECO:0000256" key="10">
    <source>
        <dbReference type="ARBA" id="ARBA00023136"/>
    </source>
</evidence>
<keyword evidence="3" id="KW-0813">Transport</keyword>
<proteinExistence type="inferred from homology"/>
<dbReference type="InterPro" id="IPR038377">
    <property type="entry name" value="Na/Glc_symporter_sf"/>
</dbReference>
<comment type="subcellular location">
    <subcellularLocation>
        <location evidence="1">Cell membrane</location>
        <topology evidence="1">Multi-pass membrane protein</topology>
    </subcellularLocation>
</comment>
<evidence type="ECO:0000256" key="8">
    <source>
        <dbReference type="ARBA" id="ARBA00023053"/>
    </source>
</evidence>
<evidence type="ECO:0008006" key="18">
    <source>
        <dbReference type="Google" id="ProtNLM"/>
    </source>
</evidence>
<dbReference type="PANTHER" id="PTHR48086">
    <property type="entry name" value="SODIUM/PROLINE SYMPORTER-RELATED"/>
    <property type="match status" value="1"/>
</dbReference>
<dbReference type="EMBL" id="CAKKNE010000003">
    <property type="protein sequence ID" value="CAH0371973.1"/>
    <property type="molecule type" value="Genomic_DNA"/>
</dbReference>
<reference evidence="16" key="1">
    <citation type="submission" date="2021-11" db="EMBL/GenBank/DDBJ databases">
        <authorList>
            <consortium name="Genoscope - CEA"/>
            <person name="William W."/>
        </authorList>
    </citation>
    <scope>NUCLEOTIDE SEQUENCE</scope>
</reference>
<dbReference type="GO" id="GO:0005886">
    <property type="term" value="C:plasma membrane"/>
    <property type="evidence" value="ECO:0007669"/>
    <property type="project" value="UniProtKB-SubCell"/>
</dbReference>
<keyword evidence="9" id="KW-0406">Ion transport</keyword>
<dbReference type="OrthoDB" id="6132759at2759"/>
<feature type="transmembrane region" description="Helical" evidence="14">
    <location>
        <begin position="389"/>
        <end position="419"/>
    </location>
</feature>
<feature type="transmembrane region" description="Helical" evidence="14">
    <location>
        <begin position="464"/>
        <end position="497"/>
    </location>
</feature>
<keyword evidence="17" id="KW-1185">Reference proteome</keyword>
<comment type="similarity">
    <text evidence="2 12">Belongs to the sodium:solute symporter (SSF) (TC 2.A.21) family.</text>
</comment>
<feature type="transmembrane region" description="Helical" evidence="14">
    <location>
        <begin position="357"/>
        <end position="377"/>
    </location>
</feature>
<comment type="caution">
    <text evidence="16">The sequence shown here is derived from an EMBL/GenBank/DDBJ whole genome shotgun (WGS) entry which is preliminary data.</text>
</comment>
<feature type="signal peptide" evidence="15">
    <location>
        <begin position="1"/>
        <end position="16"/>
    </location>
</feature>
<dbReference type="GO" id="GO:0006814">
    <property type="term" value="P:sodium ion transport"/>
    <property type="evidence" value="ECO:0007669"/>
    <property type="project" value="UniProtKB-KW"/>
</dbReference>
<name>A0A8J2SJX5_9STRA</name>
<dbReference type="PANTHER" id="PTHR48086:SF3">
    <property type="entry name" value="SODIUM_PROLINE SYMPORTER"/>
    <property type="match status" value="1"/>
</dbReference>
<keyword evidence="4" id="KW-1003">Cell membrane</keyword>
<feature type="region of interest" description="Disordered" evidence="13">
    <location>
        <begin position="693"/>
        <end position="748"/>
    </location>
</feature>
<gene>
    <name evidence="16" type="ORF">PECAL_3P19450</name>
</gene>
<sequence>MARVALLLAFGARASAKCLSSDALEHEFLGITGLEFMPSEGSCCQFDVCGLPCAQPHDPKNAPKFYGRSVAMAVAAFCAIGLVASYYVGGDTAKFFVAGRTLPLPIVVMTLASQCIDANAVLGNADLSYWYHFYDGAVLPIGLGLSLILNGLFLAKPINEMKLLTLPDLYARKYGRLTEVLGSLICTASFIALLAGNLVGCGKILAYLYPTVPLKAGIVTSGLVMLLYTAAGGLVSVAYSDCAQAMFGLLGVAVCALWAAHHGNKAPPDSIGFPGYTYPDTFGQRVCDKYDGVPCENDAAKCCYNTEKWCPSDDNCRADNGAYWWKGGDARIFDSVNEQGGNQMLNPHSLTPFPNAILFNWATVFILAFGNLAALDFQARCMAAKTAKIAQIGCLMAGILGIMVATPFALMGGVARYYYGPDSMHAEFEADTCHRAIDFPTCAQWIPDKQAVLRVLTKVAPNVIGAWTLIGIVAASMSTSDGAILAMSTVASHNLFANLPRFLPKHFDADLVTTKNKLTLTRFFGIPCTVAAILIACYKADTTGYLLVVAFDIVLAGCVVPIFGACYCKTPSPTAGLAAMVGGSLLRIILEFSLPKDGMLIAPFGGDEFLDYGRPKSSLYPTFFDVPEADKWSRDSDQCEQSRLEDWTGLDSMLAPAFSLVCFLVVHFLEKFGGVTLVSSWLVKPVPEELDDDFLPKKADESIPEPPSTPVKPKAPAVLPKADEEAAAEPVHKAVDEESAEGRGCAVA</sequence>
<evidence type="ECO:0000313" key="16">
    <source>
        <dbReference type="EMBL" id="CAH0371973.1"/>
    </source>
</evidence>
<evidence type="ECO:0000256" key="2">
    <source>
        <dbReference type="ARBA" id="ARBA00006434"/>
    </source>
</evidence>
<feature type="chain" id="PRO_5035246107" description="Solute carrier family 5 member 8" evidence="15">
    <location>
        <begin position="17"/>
        <end position="748"/>
    </location>
</feature>
<dbReference type="InterPro" id="IPR001734">
    <property type="entry name" value="Na/solute_symporter"/>
</dbReference>
<evidence type="ECO:0000256" key="5">
    <source>
        <dbReference type="ARBA" id="ARBA00022692"/>
    </source>
</evidence>
<keyword evidence="6" id="KW-0769">Symport</keyword>
<feature type="transmembrane region" description="Helical" evidence="14">
    <location>
        <begin position="65"/>
        <end position="88"/>
    </location>
</feature>
<feature type="transmembrane region" description="Helical" evidence="14">
    <location>
        <begin position="216"/>
        <end position="235"/>
    </location>
</feature>
<dbReference type="Proteomes" id="UP000789595">
    <property type="component" value="Unassembled WGS sequence"/>
</dbReference>
<feature type="transmembrane region" description="Helical" evidence="14">
    <location>
        <begin position="133"/>
        <end position="155"/>
    </location>
</feature>
<evidence type="ECO:0000256" key="7">
    <source>
        <dbReference type="ARBA" id="ARBA00022989"/>
    </source>
</evidence>
<dbReference type="AlphaFoldDB" id="A0A8J2SJX5"/>